<dbReference type="AlphaFoldDB" id="A5GBE6"/>
<dbReference type="InterPro" id="IPR002145">
    <property type="entry name" value="CopG"/>
</dbReference>
<evidence type="ECO:0000313" key="3">
    <source>
        <dbReference type="EMBL" id="ABQ25104.1"/>
    </source>
</evidence>
<evidence type="ECO:0000256" key="1">
    <source>
        <dbReference type="SAM" id="MobiDB-lite"/>
    </source>
</evidence>
<evidence type="ECO:0000259" key="2">
    <source>
        <dbReference type="Pfam" id="PF01402"/>
    </source>
</evidence>
<keyword evidence="4" id="KW-1185">Reference proteome</keyword>
<dbReference type="Proteomes" id="UP000006695">
    <property type="component" value="Chromosome"/>
</dbReference>
<dbReference type="GO" id="GO:0006355">
    <property type="term" value="P:regulation of DNA-templated transcription"/>
    <property type="evidence" value="ECO:0007669"/>
    <property type="project" value="InterPro"/>
</dbReference>
<accession>A5GBE6</accession>
<feature type="compositionally biased region" description="Basic and acidic residues" evidence="1">
    <location>
        <begin position="8"/>
        <end position="23"/>
    </location>
</feature>
<evidence type="ECO:0000313" key="4">
    <source>
        <dbReference type="Proteomes" id="UP000006695"/>
    </source>
</evidence>
<protein>
    <submittedName>
        <fullName evidence="3">Transcriptional regulator, CopG family</fullName>
    </submittedName>
</protein>
<reference evidence="3 4" key="1">
    <citation type="submission" date="2007-05" db="EMBL/GenBank/DDBJ databases">
        <title>Complete sequence of Geobacter uraniireducens Rf4.</title>
        <authorList>
            <consortium name="US DOE Joint Genome Institute"/>
            <person name="Copeland A."/>
            <person name="Lucas S."/>
            <person name="Lapidus A."/>
            <person name="Barry K."/>
            <person name="Detter J.C."/>
            <person name="Glavina del Rio T."/>
            <person name="Hammon N."/>
            <person name="Israni S."/>
            <person name="Dalin E."/>
            <person name="Tice H."/>
            <person name="Pitluck S."/>
            <person name="Chertkov O."/>
            <person name="Brettin T."/>
            <person name="Bruce D."/>
            <person name="Han C."/>
            <person name="Schmutz J."/>
            <person name="Larimer F."/>
            <person name="Land M."/>
            <person name="Hauser L."/>
            <person name="Kyrpides N."/>
            <person name="Mikhailova N."/>
            <person name="Shelobolina E."/>
            <person name="Aklujkar M."/>
            <person name="Lovley D."/>
            <person name="Richardson P."/>
        </authorList>
    </citation>
    <scope>NUCLEOTIDE SEQUENCE [LARGE SCALE GENOMIC DNA]</scope>
    <source>
        <strain evidence="3 4">Rf4</strain>
    </source>
</reference>
<dbReference type="Pfam" id="PF01402">
    <property type="entry name" value="RHH_1"/>
    <property type="match status" value="1"/>
</dbReference>
<dbReference type="RefSeq" id="WP_011937828.1">
    <property type="nucleotide sequence ID" value="NC_009483.1"/>
</dbReference>
<sequence>MSYKRKQCLREPRKPQKNRIEKNPLDNVISLRISDQEKKTLEKLTKATSKSVSDIMREAMELWKSKRRRLCLEV</sequence>
<dbReference type="EMBL" id="CP000698">
    <property type="protein sequence ID" value="ABQ25104.1"/>
    <property type="molecule type" value="Genomic_DNA"/>
</dbReference>
<gene>
    <name evidence="3" type="ordered locus">Gura_0898</name>
</gene>
<dbReference type="KEGG" id="gur:Gura_0898"/>
<proteinExistence type="predicted"/>
<organism evidence="3 4">
    <name type="scientific">Geotalea uraniireducens (strain Rf4)</name>
    <name type="common">Geobacter uraniireducens</name>
    <dbReference type="NCBI Taxonomy" id="351605"/>
    <lineage>
        <taxon>Bacteria</taxon>
        <taxon>Pseudomonadati</taxon>
        <taxon>Thermodesulfobacteriota</taxon>
        <taxon>Desulfuromonadia</taxon>
        <taxon>Geobacterales</taxon>
        <taxon>Geobacteraceae</taxon>
        <taxon>Geotalea</taxon>
    </lineage>
</organism>
<dbReference type="STRING" id="351605.Gura_0898"/>
<feature type="region of interest" description="Disordered" evidence="1">
    <location>
        <begin position="1"/>
        <end position="23"/>
    </location>
</feature>
<feature type="domain" description="Ribbon-helix-helix protein CopG" evidence="2">
    <location>
        <begin position="28"/>
        <end position="64"/>
    </location>
</feature>
<dbReference type="HOGENOM" id="CLU_180022_0_0_7"/>
<dbReference type="OrthoDB" id="5398562at2"/>
<name>A5GBE6_GEOUR</name>